<evidence type="ECO:0000256" key="6">
    <source>
        <dbReference type="ARBA" id="ARBA00023212"/>
    </source>
</evidence>
<dbReference type="GO" id="GO:0035869">
    <property type="term" value="C:ciliary transition zone"/>
    <property type="evidence" value="ECO:0007669"/>
    <property type="project" value="TreeGrafter"/>
</dbReference>
<keyword evidence="3" id="KW-0963">Cytoplasm</keyword>
<comment type="subcellular location">
    <subcellularLocation>
        <location evidence="1">Cytoplasm</location>
        <location evidence="1">Cytoskeleton</location>
        <location evidence="1">Cilium basal body</location>
    </subcellularLocation>
    <subcellularLocation>
        <location evidence="2">Cytoplasm</location>
        <location evidence="2">Cytoskeleton</location>
        <location evidence="2">Microtubule organizing center</location>
        <location evidence="2">Centrosome</location>
    </subcellularLocation>
</comment>
<evidence type="ECO:0000256" key="3">
    <source>
        <dbReference type="ARBA" id="ARBA00022490"/>
    </source>
</evidence>
<feature type="coiled-coil region" evidence="8">
    <location>
        <begin position="15"/>
        <end position="42"/>
    </location>
</feature>
<gene>
    <name evidence="9" type="ORF">PXEA_LOCUS28111</name>
</gene>
<evidence type="ECO:0000256" key="1">
    <source>
        <dbReference type="ARBA" id="ARBA00004120"/>
    </source>
</evidence>
<dbReference type="GO" id="GO:0097711">
    <property type="term" value="P:ciliary basal body-plasma membrane docking"/>
    <property type="evidence" value="ECO:0007669"/>
    <property type="project" value="TreeGrafter"/>
</dbReference>
<evidence type="ECO:0000313" key="10">
    <source>
        <dbReference type="Proteomes" id="UP000784294"/>
    </source>
</evidence>
<evidence type="ECO:0000256" key="5">
    <source>
        <dbReference type="ARBA" id="ARBA00023054"/>
    </source>
</evidence>
<feature type="coiled-coil region" evidence="8">
    <location>
        <begin position="85"/>
        <end position="119"/>
    </location>
</feature>
<dbReference type="GO" id="GO:1905349">
    <property type="term" value="P:ciliary transition zone assembly"/>
    <property type="evidence" value="ECO:0007669"/>
    <property type="project" value="TreeGrafter"/>
</dbReference>
<dbReference type="OrthoDB" id="6279925at2759"/>
<dbReference type="GO" id="GO:0034451">
    <property type="term" value="C:centriolar satellite"/>
    <property type="evidence" value="ECO:0007669"/>
    <property type="project" value="TreeGrafter"/>
</dbReference>
<evidence type="ECO:0000256" key="2">
    <source>
        <dbReference type="ARBA" id="ARBA00004300"/>
    </source>
</evidence>
<dbReference type="Proteomes" id="UP000784294">
    <property type="component" value="Unassembled WGS sequence"/>
</dbReference>
<evidence type="ECO:0000256" key="8">
    <source>
        <dbReference type="SAM" id="Coils"/>
    </source>
</evidence>
<evidence type="ECO:0000256" key="7">
    <source>
        <dbReference type="ARBA" id="ARBA00023273"/>
    </source>
</evidence>
<organism evidence="9 10">
    <name type="scientific">Protopolystoma xenopodis</name>
    <dbReference type="NCBI Taxonomy" id="117903"/>
    <lineage>
        <taxon>Eukaryota</taxon>
        <taxon>Metazoa</taxon>
        <taxon>Spiralia</taxon>
        <taxon>Lophotrochozoa</taxon>
        <taxon>Platyhelminthes</taxon>
        <taxon>Monogenea</taxon>
        <taxon>Polyopisthocotylea</taxon>
        <taxon>Polystomatidea</taxon>
        <taxon>Polystomatidae</taxon>
        <taxon>Protopolystoma</taxon>
    </lineage>
</organism>
<comment type="caution">
    <text evidence="9">The sequence shown here is derived from an EMBL/GenBank/DDBJ whole genome shotgun (WGS) entry which is preliminary data.</text>
</comment>
<proteinExistence type="predicted"/>
<name>A0A3S5B2I1_9PLAT</name>
<dbReference type="PANTHER" id="PTHR18879:SF20">
    <property type="entry name" value="CENTROSOMAL PROTEIN OF 290 KDA"/>
    <property type="match status" value="1"/>
</dbReference>
<keyword evidence="7" id="KW-0966">Cell projection</keyword>
<keyword evidence="6" id="KW-0206">Cytoskeleton</keyword>
<dbReference type="EMBL" id="CAAALY010248126">
    <property type="protein sequence ID" value="VEL34671.1"/>
    <property type="molecule type" value="Genomic_DNA"/>
</dbReference>
<dbReference type="InterPro" id="IPR026201">
    <property type="entry name" value="Cep290"/>
</dbReference>
<dbReference type="GO" id="GO:1905515">
    <property type="term" value="P:non-motile cilium assembly"/>
    <property type="evidence" value="ECO:0007669"/>
    <property type="project" value="TreeGrafter"/>
</dbReference>
<evidence type="ECO:0000313" key="9">
    <source>
        <dbReference type="EMBL" id="VEL34671.1"/>
    </source>
</evidence>
<dbReference type="PANTHER" id="PTHR18879">
    <property type="entry name" value="CENTROSOMAL PROTEIN OF 290 KDA"/>
    <property type="match status" value="1"/>
</dbReference>
<evidence type="ECO:0000256" key="4">
    <source>
        <dbReference type="ARBA" id="ARBA00022794"/>
    </source>
</evidence>
<reference evidence="9" key="1">
    <citation type="submission" date="2018-11" db="EMBL/GenBank/DDBJ databases">
        <authorList>
            <consortium name="Pathogen Informatics"/>
        </authorList>
    </citation>
    <scope>NUCLEOTIDE SEQUENCE</scope>
</reference>
<sequence length="196" mass="21932">MADLLRRYEAGEYGLAEAISELKAARAELAARERQLEEVCRAASRAEMAVNETVAENEFLRRKLNIAPEEQIDLDGFKRQKMAQQEEERSLNLVLQKEIEALEDERLALKRQLRTLARKTGNEAGTRGEFVDDALISGWGISCPEGEENLAGFNQSNAMREVVLIQGGLQFRPRIDLINTLSKSRTAAVQDGSLTL</sequence>
<protein>
    <submittedName>
        <fullName evidence="9">Uncharacterized protein</fullName>
    </submittedName>
</protein>
<dbReference type="AlphaFoldDB" id="A0A3S5B2I1"/>
<keyword evidence="5 8" id="KW-0175">Coiled coil</keyword>
<accession>A0A3S5B2I1</accession>
<keyword evidence="4" id="KW-0970">Cilium biogenesis/degradation</keyword>
<keyword evidence="10" id="KW-1185">Reference proteome</keyword>